<gene>
    <name evidence="8" type="ORF">LWF01_13375</name>
</gene>
<feature type="signal peptide" evidence="7">
    <location>
        <begin position="1"/>
        <end position="28"/>
    </location>
</feature>
<accession>A0ABY8QQ33</accession>
<organism evidence="8 9">
    <name type="scientific">Saxibacter everestensis</name>
    <dbReference type="NCBI Taxonomy" id="2909229"/>
    <lineage>
        <taxon>Bacteria</taxon>
        <taxon>Bacillati</taxon>
        <taxon>Actinomycetota</taxon>
        <taxon>Actinomycetes</taxon>
        <taxon>Micrococcales</taxon>
        <taxon>Brevibacteriaceae</taxon>
        <taxon>Saxibacter</taxon>
    </lineage>
</organism>
<reference evidence="8 9" key="1">
    <citation type="submission" date="2023-05" db="EMBL/GenBank/DDBJ databases">
        <title>Lithophilousrod everest ZFBP1038 complete genpme.</title>
        <authorList>
            <person name="Tian M."/>
        </authorList>
    </citation>
    <scope>NUCLEOTIDE SEQUENCE [LARGE SCALE GENOMIC DNA]</scope>
    <source>
        <strain evidence="8 9">ZFBP1038</strain>
    </source>
</reference>
<keyword evidence="2 5" id="KW-0813">Transport</keyword>
<evidence type="ECO:0000256" key="2">
    <source>
        <dbReference type="ARBA" id="ARBA00022448"/>
    </source>
</evidence>
<evidence type="ECO:0000313" key="8">
    <source>
        <dbReference type="EMBL" id="WGW11083.1"/>
    </source>
</evidence>
<name>A0ABY8QQ33_9MICO</name>
<dbReference type="InterPro" id="IPR006127">
    <property type="entry name" value="ZnuA-like"/>
</dbReference>
<keyword evidence="4 7" id="KW-0732">Signal</keyword>
<dbReference type="PROSITE" id="PS51257">
    <property type="entry name" value="PROKAR_LIPOPROTEIN"/>
    <property type="match status" value="1"/>
</dbReference>
<feature type="compositionally biased region" description="Basic and acidic residues" evidence="6">
    <location>
        <begin position="127"/>
        <end position="167"/>
    </location>
</feature>
<dbReference type="InterPro" id="IPR050492">
    <property type="entry name" value="Bact_metal-bind_prot9"/>
</dbReference>
<evidence type="ECO:0000256" key="1">
    <source>
        <dbReference type="ARBA" id="ARBA00004196"/>
    </source>
</evidence>
<feature type="region of interest" description="Disordered" evidence="6">
    <location>
        <begin position="126"/>
        <end position="167"/>
    </location>
</feature>
<evidence type="ECO:0000256" key="5">
    <source>
        <dbReference type="RuleBase" id="RU003512"/>
    </source>
</evidence>
<keyword evidence="9" id="KW-1185">Reference proteome</keyword>
<proteinExistence type="inferred from homology"/>
<dbReference type="Proteomes" id="UP001209083">
    <property type="component" value="Chromosome"/>
</dbReference>
<evidence type="ECO:0000256" key="3">
    <source>
        <dbReference type="ARBA" id="ARBA00022723"/>
    </source>
</evidence>
<evidence type="ECO:0000256" key="4">
    <source>
        <dbReference type="ARBA" id="ARBA00022729"/>
    </source>
</evidence>
<dbReference type="RefSeq" id="WP_349637866.1">
    <property type="nucleotide sequence ID" value="NZ_CP090958.1"/>
</dbReference>
<comment type="similarity">
    <text evidence="5">Belongs to the bacterial solute-binding protein 9 family.</text>
</comment>
<dbReference type="SUPFAM" id="SSF53807">
    <property type="entry name" value="Helical backbone' metal receptor"/>
    <property type="match status" value="1"/>
</dbReference>
<comment type="subcellular location">
    <subcellularLocation>
        <location evidence="1">Cell envelope</location>
    </subcellularLocation>
</comment>
<evidence type="ECO:0000313" key="9">
    <source>
        <dbReference type="Proteomes" id="UP001209083"/>
    </source>
</evidence>
<dbReference type="InterPro" id="IPR006128">
    <property type="entry name" value="Lipoprotein_PsaA-like"/>
</dbReference>
<protein>
    <submittedName>
        <fullName evidence="8">Zinc ABC transporter substrate-binding protein</fullName>
    </submittedName>
</protein>
<evidence type="ECO:0000256" key="6">
    <source>
        <dbReference type="SAM" id="MobiDB-lite"/>
    </source>
</evidence>
<dbReference type="PRINTS" id="PR00690">
    <property type="entry name" value="ADHESNFAMILY"/>
</dbReference>
<sequence>MSLPHRRLLITSIAASALFLAGCGTDSAASGDSDALNVVASTNVYADIVEQIGGDKVNVISIIDDPSLDPHSYEATTQDQLKLSKADVVVQNGGGYDAFIDSMLNAVDSDPAIVNTVDVSGFEEGTEAGHDHAAEEGHDHAEEGHDHAEEGHDHAAEDGHDHAEEGHDHASFNEHLWYSLPTMSKLADQVAATLGEQDTAGKAEFDKNAEAFKTEMKTLTDTQAALKKTYGETPIAITEPVALWLLEDSGLHNETPSAFSAAIEEGSDVSPTVLNDTLELLNKKQVRVLVNNTQSAGAESEKVEQAAKSNNIPVVGVTETLPAGTDYIGWMTKNLSNLETALKG</sequence>
<dbReference type="PANTHER" id="PTHR42953">
    <property type="entry name" value="HIGH-AFFINITY ZINC UPTAKE SYSTEM PROTEIN ZNUA-RELATED"/>
    <property type="match status" value="1"/>
</dbReference>
<keyword evidence="3" id="KW-0479">Metal-binding</keyword>
<dbReference type="PANTHER" id="PTHR42953:SF1">
    <property type="entry name" value="METAL-BINDING PROTEIN HI_0362-RELATED"/>
    <property type="match status" value="1"/>
</dbReference>
<dbReference type="EMBL" id="CP090958">
    <property type="protein sequence ID" value="WGW11083.1"/>
    <property type="molecule type" value="Genomic_DNA"/>
</dbReference>
<feature type="chain" id="PRO_5045623240" evidence="7">
    <location>
        <begin position="29"/>
        <end position="344"/>
    </location>
</feature>
<dbReference type="Pfam" id="PF01297">
    <property type="entry name" value="ZnuA"/>
    <property type="match status" value="1"/>
</dbReference>
<evidence type="ECO:0000256" key="7">
    <source>
        <dbReference type="SAM" id="SignalP"/>
    </source>
</evidence>
<dbReference type="Gene3D" id="3.40.50.1980">
    <property type="entry name" value="Nitrogenase molybdenum iron protein domain"/>
    <property type="match status" value="3"/>
</dbReference>